<sequence>MAAEFNLSETAYLTRTNGSDSQTPRFRRRWFTSVTEVVLPSAKSVMELKPQIDDIRKYGAEGVIVSGAAPMEFGFDFASRCIFPRNGIDEDPVTGSARSKKLGKCDLMAYQASARGGILSVYLDEKNQRVLLRGKAVIAMEGTLLV</sequence>
<dbReference type="AlphaFoldDB" id="A0A6A2Z0D6"/>
<evidence type="ECO:0000256" key="1">
    <source>
        <dbReference type="ARBA" id="ARBA00008270"/>
    </source>
</evidence>
<evidence type="ECO:0000313" key="4">
    <source>
        <dbReference type="Proteomes" id="UP000436088"/>
    </source>
</evidence>
<name>A0A6A2Z0D6_HIBSY</name>
<gene>
    <name evidence="3" type="ORF">F3Y22_tig00111100pilonHSYRG00201</name>
</gene>
<dbReference type="Proteomes" id="UP000436088">
    <property type="component" value="Unassembled WGS sequence"/>
</dbReference>
<evidence type="ECO:0000313" key="3">
    <source>
        <dbReference type="EMBL" id="KAE8685216.1"/>
    </source>
</evidence>
<dbReference type="GO" id="GO:0005737">
    <property type="term" value="C:cytoplasm"/>
    <property type="evidence" value="ECO:0007669"/>
    <property type="project" value="TreeGrafter"/>
</dbReference>
<accession>A0A6A2Z0D6</accession>
<dbReference type="Pfam" id="PF02567">
    <property type="entry name" value="PhzC-PhzF"/>
    <property type="match status" value="1"/>
</dbReference>
<organism evidence="3 4">
    <name type="scientific">Hibiscus syriacus</name>
    <name type="common">Rose of Sharon</name>
    <dbReference type="NCBI Taxonomy" id="106335"/>
    <lineage>
        <taxon>Eukaryota</taxon>
        <taxon>Viridiplantae</taxon>
        <taxon>Streptophyta</taxon>
        <taxon>Embryophyta</taxon>
        <taxon>Tracheophyta</taxon>
        <taxon>Spermatophyta</taxon>
        <taxon>Magnoliopsida</taxon>
        <taxon>eudicotyledons</taxon>
        <taxon>Gunneridae</taxon>
        <taxon>Pentapetalae</taxon>
        <taxon>rosids</taxon>
        <taxon>malvids</taxon>
        <taxon>Malvales</taxon>
        <taxon>Malvaceae</taxon>
        <taxon>Malvoideae</taxon>
        <taxon>Hibiscus</taxon>
    </lineage>
</organism>
<keyword evidence="4" id="KW-1185">Reference proteome</keyword>
<comment type="similarity">
    <text evidence="1">Belongs to the PhzF family.</text>
</comment>
<keyword evidence="2" id="KW-0413">Isomerase</keyword>
<comment type="caution">
    <text evidence="3">The sequence shown here is derived from an EMBL/GenBank/DDBJ whole genome shotgun (WGS) entry which is preliminary data.</text>
</comment>
<dbReference type="SUPFAM" id="SSF54506">
    <property type="entry name" value="Diaminopimelate epimerase-like"/>
    <property type="match status" value="1"/>
</dbReference>
<dbReference type="PANTHER" id="PTHR13774">
    <property type="entry name" value="PHENAZINE BIOSYNTHESIS PROTEIN"/>
    <property type="match status" value="1"/>
</dbReference>
<dbReference type="InterPro" id="IPR003719">
    <property type="entry name" value="Phenazine_PhzF-like"/>
</dbReference>
<proteinExistence type="inferred from homology"/>
<dbReference type="EMBL" id="VEPZ02001234">
    <property type="protein sequence ID" value="KAE8685216.1"/>
    <property type="molecule type" value="Genomic_DNA"/>
</dbReference>
<dbReference type="Gene3D" id="3.10.310.10">
    <property type="entry name" value="Diaminopimelate Epimerase, Chain A, domain 1"/>
    <property type="match status" value="2"/>
</dbReference>
<dbReference type="GO" id="GO:0016853">
    <property type="term" value="F:isomerase activity"/>
    <property type="evidence" value="ECO:0007669"/>
    <property type="project" value="UniProtKB-KW"/>
</dbReference>
<evidence type="ECO:0000256" key="2">
    <source>
        <dbReference type="ARBA" id="ARBA00023235"/>
    </source>
</evidence>
<protein>
    <submittedName>
        <fullName evidence="3">Phenazine biosynthesis-like domain-containing protein 1-like</fullName>
    </submittedName>
</protein>
<reference evidence="3" key="1">
    <citation type="submission" date="2019-09" db="EMBL/GenBank/DDBJ databases">
        <title>Draft genome information of white flower Hibiscus syriacus.</title>
        <authorList>
            <person name="Kim Y.-M."/>
        </authorList>
    </citation>
    <scope>NUCLEOTIDE SEQUENCE [LARGE SCALE GENOMIC DNA]</scope>
    <source>
        <strain evidence="3">YM2019G1</strain>
    </source>
</reference>
<dbReference type="PANTHER" id="PTHR13774:SF17">
    <property type="entry name" value="PHENAZINE BIOSYNTHESIS-LIKE DOMAIN-CONTAINING PROTEIN"/>
    <property type="match status" value="1"/>
</dbReference>